<dbReference type="PROSITE" id="PS00018">
    <property type="entry name" value="EF_HAND_1"/>
    <property type="match status" value="1"/>
</dbReference>
<proteinExistence type="predicted"/>
<feature type="domain" description="EF-hand" evidence="4">
    <location>
        <begin position="117"/>
        <end position="152"/>
    </location>
</feature>
<dbReference type="WBParaSite" id="L893_g1326.t1">
    <property type="protein sequence ID" value="L893_g1326.t1"/>
    <property type="gene ID" value="L893_g1326"/>
</dbReference>
<evidence type="ECO:0000256" key="2">
    <source>
        <dbReference type="ARBA" id="ARBA00022737"/>
    </source>
</evidence>
<dbReference type="GO" id="GO:0005783">
    <property type="term" value="C:endoplasmic reticulum"/>
    <property type="evidence" value="ECO:0007669"/>
    <property type="project" value="TreeGrafter"/>
</dbReference>
<evidence type="ECO:0000256" key="3">
    <source>
        <dbReference type="ARBA" id="ARBA00022837"/>
    </source>
</evidence>
<reference evidence="6" key="1">
    <citation type="submission" date="2016-11" db="UniProtKB">
        <authorList>
            <consortium name="WormBaseParasite"/>
        </authorList>
    </citation>
    <scope>IDENTIFICATION</scope>
</reference>
<dbReference type="AlphaFoldDB" id="A0A1I7Y6K9"/>
<dbReference type="InterPro" id="IPR011992">
    <property type="entry name" value="EF-hand-dom_pair"/>
</dbReference>
<evidence type="ECO:0000256" key="1">
    <source>
        <dbReference type="ARBA" id="ARBA00022723"/>
    </source>
</evidence>
<sequence length="202" mass="23115">MSWSRSQSANTDMLFVKQWHTAGQSKNLSIKVASPTAGQVKHDVRNCIEEAFKRMDSDNDGLINVNDYFHRDPWYTEYTKKTFAEMDVNGDGMASITEFKSYHDMIEEALKKEAEKSAFNWANETISKFDKNEDDMIDLAEINAFMKDSLNQTADNLESLIAPFDKHNDKKLDLLELTNFLANLPYDKLKPCNAPAPQAQFL</sequence>
<evidence type="ECO:0000313" key="6">
    <source>
        <dbReference type="WBParaSite" id="L893_g1326.t1"/>
    </source>
</evidence>
<organism evidence="5 6">
    <name type="scientific">Steinernema glaseri</name>
    <dbReference type="NCBI Taxonomy" id="37863"/>
    <lineage>
        <taxon>Eukaryota</taxon>
        <taxon>Metazoa</taxon>
        <taxon>Ecdysozoa</taxon>
        <taxon>Nematoda</taxon>
        <taxon>Chromadorea</taxon>
        <taxon>Rhabditida</taxon>
        <taxon>Tylenchina</taxon>
        <taxon>Panagrolaimomorpha</taxon>
        <taxon>Strongyloidoidea</taxon>
        <taxon>Steinernematidae</taxon>
        <taxon>Steinernema</taxon>
    </lineage>
</organism>
<dbReference type="Proteomes" id="UP000095287">
    <property type="component" value="Unplaced"/>
</dbReference>
<evidence type="ECO:0000259" key="4">
    <source>
        <dbReference type="PROSITE" id="PS50222"/>
    </source>
</evidence>
<keyword evidence="5" id="KW-1185">Reference proteome</keyword>
<dbReference type="SMART" id="SM00054">
    <property type="entry name" value="EFh"/>
    <property type="match status" value="4"/>
</dbReference>
<keyword evidence="2" id="KW-0677">Repeat</keyword>
<dbReference type="PANTHER" id="PTHR10827:SF98">
    <property type="entry name" value="45 KDA CALCIUM-BINDING PROTEIN"/>
    <property type="match status" value="1"/>
</dbReference>
<dbReference type="Gene3D" id="1.10.238.10">
    <property type="entry name" value="EF-hand"/>
    <property type="match status" value="2"/>
</dbReference>
<dbReference type="SUPFAM" id="SSF47473">
    <property type="entry name" value="EF-hand"/>
    <property type="match status" value="1"/>
</dbReference>
<protein>
    <submittedName>
        <fullName evidence="6">Calmodulin</fullName>
    </submittedName>
</protein>
<accession>A0A1I7Y6K9</accession>
<name>A0A1I7Y6K9_9BILA</name>
<keyword evidence="1" id="KW-0479">Metal-binding</keyword>
<dbReference type="Pfam" id="PF13202">
    <property type="entry name" value="EF-hand_5"/>
    <property type="match status" value="2"/>
</dbReference>
<dbReference type="PROSITE" id="PS50222">
    <property type="entry name" value="EF_HAND_2"/>
    <property type="match status" value="2"/>
</dbReference>
<evidence type="ECO:0000313" key="5">
    <source>
        <dbReference type="Proteomes" id="UP000095287"/>
    </source>
</evidence>
<keyword evidence="3" id="KW-0106">Calcium</keyword>
<feature type="domain" description="EF-hand" evidence="4">
    <location>
        <begin position="74"/>
        <end position="109"/>
    </location>
</feature>
<dbReference type="InterPro" id="IPR018247">
    <property type="entry name" value="EF_Hand_1_Ca_BS"/>
</dbReference>
<dbReference type="GO" id="GO:0005509">
    <property type="term" value="F:calcium ion binding"/>
    <property type="evidence" value="ECO:0007669"/>
    <property type="project" value="InterPro"/>
</dbReference>
<dbReference type="PANTHER" id="PTHR10827">
    <property type="entry name" value="RETICULOCALBIN"/>
    <property type="match status" value="1"/>
</dbReference>
<dbReference type="InterPro" id="IPR002048">
    <property type="entry name" value="EF_hand_dom"/>
</dbReference>